<accession>A0A814BC64</accession>
<organism evidence="10 13">
    <name type="scientific">Adineta ricciae</name>
    <name type="common">Rotifer</name>
    <dbReference type="NCBI Taxonomy" id="249248"/>
    <lineage>
        <taxon>Eukaryota</taxon>
        <taxon>Metazoa</taxon>
        <taxon>Spiralia</taxon>
        <taxon>Gnathifera</taxon>
        <taxon>Rotifera</taxon>
        <taxon>Eurotatoria</taxon>
        <taxon>Bdelloidea</taxon>
        <taxon>Adinetida</taxon>
        <taxon>Adinetidae</taxon>
        <taxon>Adineta</taxon>
    </lineage>
</organism>
<dbReference type="GO" id="GO:0015250">
    <property type="term" value="F:water channel activity"/>
    <property type="evidence" value="ECO:0007669"/>
    <property type="project" value="TreeGrafter"/>
</dbReference>
<evidence type="ECO:0000256" key="4">
    <source>
        <dbReference type="ARBA" id="ARBA00022475"/>
    </source>
</evidence>
<keyword evidence="7 9" id="KW-0472">Membrane</keyword>
<evidence type="ECO:0000313" key="10">
    <source>
        <dbReference type="EMBL" id="CAF0926450.1"/>
    </source>
</evidence>
<reference evidence="10" key="1">
    <citation type="submission" date="2021-02" db="EMBL/GenBank/DDBJ databases">
        <authorList>
            <person name="Nowell W R."/>
        </authorList>
    </citation>
    <scope>NUCLEOTIDE SEQUENCE</scope>
</reference>
<evidence type="ECO:0000256" key="1">
    <source>
        <dbReference type="ARBA" id="ARBA00004651"/>
    </source>
</evidence>
<dbReference type="GO" id="GO:0005886">
    <property type="term" value="C:plasma membrane"/>
    <property type="evidence" value="ECO:0007669"/>
    <property type="project" value="UniProtKB-SubCell"/>
</dbReference>
<feature type="transmembrane region" description="Helical" evidence="9">
    <location>
        <begin position="101"/>
        <end position="122"/>
    </location>
</feature>
<evidence type="ECO:0000313" key="12">
    <source>
        <dbReference type="Proteomes" id="UP000663828"/>
    </source>
</evidence>
<dbReference type="PANTHER" id="PTHR19139">
    <property type="entry name" value="AQUAPORIN TRANSPORTER"/>
    <property type="match status" value="1"/>
</dbReference>
<dbReference type="EMBL" id="CAJNOJ010000039">
    <property type="protein sequence ID" value="CAF0926450.1"/>
    <property type="molecule type" value="Genomic_DNA"/>
</dbReference>
<dbReference type="PANTHER" id="PTHR19139:SF199">
    <property type="entry name" value="MIP17260P"/>
    <property type="match status" value="1"/>
</dbReference>
<proteinExistence type="inferred from homology"/>
<feature type="transmembrane region" description="Helical" evidence="9">
    <location>
        <begin position="174"/>
        <end position="195"/>
    </location>
</feature>
<feature type="transmembrane region" description="Helical" evidence="9">
    <location>
        <begin position="249"/>
        <end position="269"/>
    </location>
</feature>
<dbReference type="SUPFAM" id="SSF81338">
    <property type="entry name" value="Aquaporin-like"/>
    <property type="match status" value="1"/>
</dbReference>
<dbReference type="Pfam" id="PF00230">
    <property type="entry name" value="MIP"/>
    <property type="match status" value="1"/>
</dbReference>
<dbReference type="InterPro" id="IPR022357">
    <property type="entry name" value="MIP_CS"/>
</dbReference>
<comment type="subcellular location">
    <subcellularLocation>
        <location evidence="1">Cell membrane</location>
        <topology evidence="1">Multi-pass membrane protein</topology>
    </subcellularLocation>
</comment>
<comment type="similarity">
    <text evidence="2 8">Belongs to the MIP/aquaporin (TC 1.A.8) family.</text>
</comment>
<dbReference type="OrthoDB" id="3222at2759"/>
<keyword evidence="4" id="KW-1003">Cell membrane</keyword>
<evidence type="ECO:0000256" key="3">
    <source>
        <dbReference type="ARBA" id="ARBA00022448"/>
    </source>
</evidence>
<dbReference type="Proteomes" id="UP000663852">
    <property type="component" value="Unassembled WGS sequence"/>
</dbReference>
<feature type="transmembrane region" description="Helical" evidence="9">
    <location>
        <begin position="134"/>
        <end position="153"/>
    </location>
</feature>
<feature type="transmembrane region" description="Helical" evidence="9">
    <location>
        <begin position="289"/>
        <end position="310"/>
    </location>
</feature>
<dbReference type="InterPro" id="IPR034294">
    <property type="entry name" value="Aquaporin_transptr"/>
</dbReference>
<protein>
    <recommendedName>
        <fullName evidence="14">Aquaporin</fullName>
    </recommendedName>
</protein>
<dbReference type="Proteomes" id="UP000663828">
    <property type="component" value="Unassembled WGS sequence"/>
</dbReference>
<keyword evidence="5 8" id="KW-0812">Transmembrane</keyword>
<evidence type="ECO:0008006" key="14">
    <source>
        <dbReference type="Google" id="ProtNLM"/>
    </source>
</evidence>
<name>A0A814BC64_ADIRI</name>
<evidence type="ECO:0000256" key="8">
    <source>
        <dbReference type="RuleBase" id="RU000477"/>
    </source>
</evidence>
<evidence type="ECO:0000313" key="11">
    <source>
        <dbReference type="EMBL" id="CAF1677226.1"/>
    </source>
</evidence>
<evidence type="ECO:0000256" key="5">
    <source>
        <dbReference type="ARBA" id="ARBA00022692"/>
    </source>
</evidence>
<dbReference type="CDD" id="cd00333">
    <property type="entry name" value="MIP"/>
    <property type="match status" value="1"/>
</dbReference>
<gene>
    <name evidence="10" type="ORF">EDS130_LOCUS11057</name>
    <name evidence="11" type="ORF">XAT740_LOCUS59837</name>
</gene>
<sequence>MSFHPSPSVDCHTTPMEVLSPFIQEAIDKQDPIRSNGGLPNLDNRQRPRASSTVAKTCCDYHTTSGQYIFRCPPTRLNRAVFTGEALCISQIRTLAFYQALLSEYIGTMLLTLICTSTGLPITSKAVPDLHGALAGGFAVATLVVAFGHMSGAHINPAVTVSFLVACEIDIVRALAYVGVQLLGAISGSFLLSLLAPVHAQGNLGLTTIAPDVTISQAVIIECIITFVLCYTVHAICDKHREDIGGSKALAVGLAVITGALFGGPYTGGSMNPARSFGPATMTNTWENHWIYWFGPLSGSILAAIIYTYILRKRPPIVLLTDSDTNVKKMPPI</sequence>
<dbReference type="Gene3D" id="1.20.1080.10">
    <property type="entry name" value="Glycerol uptake facilitator protein"/>
    <property type="match status" value="1"/>
</dbReference>
<evidence type="ECO:0000256" key="2">
    <source>
        <dbReference type="ARBA" id="ARBA00006175"/>
    </source>
</evidence>
<dbReference type="InterPro" id="IPR000425">
    <property type="entry name" value="MIP"/>
</dbReference>
<keyword evidence="12" id="KW-1185">Reference proteome</keyword>
<dbReference type="PRINTS" id="PR00783">
    <property type="entry name" value="MINTRINSICP"/>
</dbReference>
<feature type="transmembrane region" description="Helical" evidence="9">
    <location>
        <begin position="215"/>
        <end position="237"/>
    </location>
</feature>
<evidence type="ECO:0000256" key="7">
    <source>
        <dbReference type="ARBA" id="ARBA00023136"/>
    </source>
</evidence>
<dbReference type="EMBL" id="CAJNOR010014203">
    <property type="protein sequence ID" value="CAF1677226.1"/>
    <property type="molecule type" value="Genomic_DNA"/>
</dbReference>
<comment type="caution">
    <text evidence="10">The sequence shown here is derived from an EMBL/GenBank/DDBJ whole genome shotgun (WGS) entry which is preliminary data.</text>
</comment>
<dbReference type="PROSITE" id="PS00221">
    <property type="entry name" value="MIP"/>
    <property type="match status" value="1"/>
</dbReference>
<evidence type="ECO:0000256" key="9">
    <source>
        <dbReference type="SAM" id="Phobius"/>
    </source>
</evidence>
<keyword evidence="6 9" id="KW-1133">Transmembrane helix</keyword>
<evidence type="ECO:0000256" key="6">
    <source>
        <dbReference type="ARBA" id="ARBA00022989"/>
    </source>
</evidence>
<keyword evidence="3 8" id="KW-0813">Transport</keyword>
<evidence type="ECO:0000313" key="13">
    <source>
        <dbReference type="Proteomes" id="UP000663852"/>
    </source>
</evidence>
<dbReference type="InterPro" id="IPR023271">
    <property type="entry name" value="Aquaporin-like"/>
</dbReference>
<dbReference type="AlphaFoldDB" id="A0A814BC64"/>